<dbReference type="KEGG" id="uth:DKZ56_00050"/>
<feature type="region of interest" description="Disordered" evidence="1">
    <location>
        <begin position="1"/>
        <end position="99"/>
    </location>
</feature>
<dbReference type="EMBL" id="CP036528">
    <property type="protein sequence ID" value="QBK27047.1"/>
    <property type="molecule type" value="Genomic_DNA"/>
</dbReference>
<protein>
    <recommendedName>
        <fullName evidence="4">Collagen-like protein</fullName>
    </recommendedName>
</protein>
<dbReference type="InterPro" id="IPR008160">
    <property type="entry name" value="Collagen"/>
</dbReference>
<dbReference type="Pfam" id="PF01391">
    <property type="entry name" value="Collagen"/>
    <property type="match status" value="1"/>
</dbReference>
<organism evidence="2 3">
    <name type="scientific">Ureibacillus thermophilus</name>
    <dbReference type="NCBI Taxonomy" id="367743"/>
    <lineage>
        <taxon>Bacteria</taxon>
        <taxon>Bacillati</taxon>
        <taxon>Bacillota</taxon>
        <taxon>Bacilli</taxon>
        <taxon>Bacillales</taxon>
        <taxon>Caryophanaceae</taxon>
        <taxon>Ureibacillus</taxon>
    </lineage>
</organism>
<dbReference type="PRINTS" id="PR01217">
    <property type="entry name" value="PRICHEXTENSN"/>
</dbReference>
<proteinExistence type="predicted"/>
<evidence type="ECO:0000313" key="2">
    <source>
        <dbReference type="EMBL" id="QBK27047.1"/>
    </source>
</evidence>
<sequence length="253" mass="24731">MSPGPTGPTGPQGTPGPTGPTGPQGTPGPTGPTGPQGAPGPTGPTGPQGAPGPTGPTGPQGTPGPTGPTGPQGTPGPTGPTGPQGTPGPTGPTGPNFAVEGFSATRTAASVSTGTQLGNWSVAAPFYNTTSFNPTTGVFTVPSTGRYAISATISYSTTATLTGVFGGDPAFVVHNITTNQDLIVGLFPIMNIELALGVGLRAILGNGTVTITGEVELNENDEIALFYVNDGLTISINLGGADAPIVWSIHRIA</sequence>
<accession>A0A4P6UVX0</accession>
<reference evidence="2 3" key="1">
    <citation type="submission" date="2019-02" db="EMBL/GenBank/DDBJ databases">
        <title>Ureibacillus thermophilus.</title>
        <authorList>
            <person name="Sunny J.S."/>
            <person name="Natarajan A."/>
            <person name="Saleena L.M."/>
        </authorList>
    </citation>
    <scope>NUCLEOTIDE SEQUENCE [LARGE SCALE GENOMIC DNA]</scope>
    <source>
        <strain evidence="2 3">LM102</strain>
    </source>
</reference>
<dbReference type="SUPFAM" id="SSF49842">
    <property type="entry name" value="TNF-like"/>
    <property type="match status" value="1"/>
</dbReference>
<dbReference type="InterPro" id="IPR008983">
    <property type="entry name" value="Tumour_necrosis_fac-like_dom"/>
</dbReference>
<dbReference type="PANTHER" id="PTHR24637:SF422">
    <property type="entry name" value="COLLAGEN IV NC1 DOMAIN-CONTAINING PROTEIN"/>
    <property type="match status" value="1"/>
</dbReference>
<evidence type="ECO:0000313" key="3">
    <source>
        <dbReference type="Proteomes" id="UP000291151"/>
    </source>
</evidence>
<evidence type="ECO:0008006" key="4">
    <source>
        <dbReference type="Google" id="ProtNLM"/>
    </source>
</evidence>
<gene>
    <name evidence="2" type="ORF">DKZ56_00050</name>
</gene>
<keyword evidence="3" id="KW-1185">Reference proteome</keyword>
<dbReference type="AlphaFoldDB" id="A0A4P6UVX0"/>
<dbReference type="Proteomes" id="UP000291151">
    <property type="component" value="Chromosome"/>
</dbReference>
<dbReference type="Gene3D" id="2.60.120.40">
    <property type="match status" value="1"/>
</dbReference>
<dbReference type="PANTHER" id="PTHR24637">
    <property type="entry name" value="COLLAGEN"/>
    <property type="match status" value="1"/>
</dbReference>
<evidence type="ECO:0000256" key="1">
    <source>
        <dbReference type="SAM" id="MobiDB-lite"/>
    </source>
</evidence>
<name>A0A4P6UVX0_9BACL</name>